<organism evidence="1 2">
    <name type="scientific">Ornithinibacillus halotolerans</name>
    <dbReference type="NCBI Taxonomy" id="1274357"/>
    <lineage>
        <taxon>Bacteria</taxon>
        <taxon>Bacillati</taxon>
        <taxon>Bacillota</taxon>
        <taxon>Bacilli</taxon>
        <taxon>Bacillales</taxon>
        <taxon>Bacillaceae</taxon>
        <taxon>Ornithinibacillus</taxon>
    </lineage>
</organism>
<evidence type="ECO:0000313" key="2">
    <source>
        <dbReference type="Proteomes" id="UP000613512"/>
    </source>
</evidence>
<dbReference type="Pfam" id="PF12686">
    <property type="entry name" value="DUF3800"/>
    <property type="match status" value="1"/>
</dbReference>
<dbReference type="EMBL" id="BMEY01000002">
    <property type="protein sequence ID" value="GGA65221.1"/>
    <property type="molecule type" value="Genomic_DNA"/>
</dbReference>
<dbReference type="AlphaFoldDB" id="A0A916RSC2"/>
<evidence type="ECO:0008006" key="3">
    <source>
        <dbReference type="Google" id="ProtNLM"/>
    </source>
</evidence>
<sequence>MSEEKNKEILDEIDAEIIQEILQESEESTEFEQEFDPEKEKKRRERRQALQIAVANGNTDTLIRKVAYILNKFPETRNSDIALQVQYWRTFEGFTGNSVSTDKLFEYERLTSITRSRQKIQNEYKLYQADKPVRKWRRNLDELEREKQIANKPEMPIIFIYADETGKQDKYVIVASIWILNERAHADVFNNLKEWRTANKNLENFPKEFHFKEVDNRGKDLHHYINFFDTFMGNSEMVSFKAVTVNKQKLDRMSVSDIIKNLYTQLVRTGIEHEKSTGRISPPKQISYTKDDEGESRYQLIQIQQDLSDMLKIQHDEDFKLNSFASLPSDRFDLLQIADLFAASLNRRYNLQPNSNNRNAKDGLTNHILNAVDLVEFRFSAEDLLQTFDVNLENDRSTLFIFD</sequence>
<reference evidence="1" key="1">
    <citation type="journal article" date="2014" name="Int. J. Syst. Evol. Microbiol.">
        <title>Complete genome sequence of Corynebacterium casei LMG S-19264T (=DSM 44701T), isolated from a smear-ripened cheese.</title>
        <authorList>
            <consortium name="US DOE Joint Genome Institute (JGI-PGF)"/>
            <person name="Walter F."/>
            <person name="Albersmeier A."/>
            <person name="Kalinowski J."/>
            <person name="Ruckert C."/>
        </authorList>
    </citation>
    <scope>NUCLEOTIDE SEQUENCE</scope>
    <source>
        <strain evidence="1">CGMCC 1.12408</strain>
    </source>
</reference>
<comment type="caution">
    <text evidence="1">The sequence shown here is derived from an EMBL/GenBank/DDBJ whole genome shotgun (WGS) entry which is preliminary data.</text>
</comment>
<reference evidence="1" key="2">
    <citation type="submission" date="2020-09" db="EMBL/GenBank/DDBJ databases">
        <authorList>
            <person name="Sun Q."/>
            <person name="Zhou Y."/>
        </authorList>
    </citation>
    <scope>NUCLEOTIDE SEQUENCE</scope>
    <source>
        <strain evidence="1">CGMCC 1.12408</strain>
    </source>
</reference>
<gene>
    <name evidence="1" type="ORF">GCM10008025_06350</name>
</gene>
<evidence type="ECO:0000313" key="1">
    <source>
        <dbReference type="EMBL" id="GGA65221.1"/>
    </source>
</evidence>
<accession>A0A916RSC2</accession>
<name>A0A916RSC2_9BACI</name>
<dbReference type="InterPro" id="IPR024524">
    <property type="entry name" value="DUF3800"/>
</dbReference>
<dbReference type="RefSeq" id="WP_188383234.1">
    <property type="nucleotide sequence ID" value="NZ_BMEY01000002.1"/>
</dbReference>
<protein>
    <recommendedName>
        <fullName evidence="3">DUF3800 domain-containing protein</fullName>
    </recommendedName>
</protein>
<proteinExistence type="predicted"/>
<keyword evidence="2" id="KW-1185">Reference proteome</keyword>
<dbReference type="Proteomes" id="UP000613512">
    <property type="component" value="Unassembled WGS sequence"/>
</dbReference>